<dbReference type="RefSeq" id="WP_169605126.1">
    <property type="nucleotide sequence ID" value="NZ_CP051481.1"/>
</dbReference>
<dbReference type="SUPFAM" id="SSF102705">
    <property type="entry name" value="NIF3 (NGG1p interacting factor 3)-like"/>
    <property type="match status" value="1"/>
</dbReference>
<feature type="binding site" evidence="4">
    <location>
        <position position="110"/>
    </location>
    <ligand>
        <name>a divalent metal cation</name>
        <dbReference type="ChEBI" id="CHEBI:60240"/>
        <label>1</label>
    </ligand>
</feature>
<evidence type="ECO:0000256" key="4">
    <source>
        <dbReference type="PIRSR" id="PIRSR602678-1"/>
    </source>
</evidence>
<dbReference type="AlphaFoldDB" id="A0A858U732"/>
<dbReference type="FunFam" id="3.40.1390.30:FF:000001">
    <property type="entry name" value="GTP cyclohydrolase 1 type 2"/>
    <property type="match status" value="1"/>
</dbReference>
<dbReference type="Proteomes" id="UP000501060">
    <property type="component" value="Chromosome"/>
</dbReference>
<proteinExistence type="inferred from homology"/>
<sequence length="266" mass="31259">MKTKNTTIYQFVNDIKKFFPIENAEKWDPIGFSKKPHWKTKINHVLFCLDITEKVVEFAIKNDCNLIISHHPFIFDKLEKDLENFPYKNNIWNKLNNNKIYSFSLHTSVDNTNNFSAKSISKKLGFLNNIDESYNKKFNTSSVLIKKEFTLLKLLKILNENQLDIIQTNIQNFDSLDKYKSLILFSGSGPCKEIVQAKKYADLFVTCDVKWSDWIAYDQENINVIQISHFSEHFVVNELKEIIQSNLSKYSDVKMYVFNNEIKVLN</sequence>
<feature type="binding site" evidence="4">
    <location>
        <position position="229"/>
    </location>
    <ligand>
        <name>a divalent metal cation</name>
        <dbReference type="ChEBI" id="CHEBI:60240"/>
        <label>1</label>
    </ligand>
</feature>
<evidence type="ECO:0000256" key="3">
    <source>
        <dbReference type="ARBA" id="ARBA00022723"/>
    </source>
</evidence>
<protein>
    <recommendedName>
        <fullName evidence="2">GTP cyclohydrolase 1 type 2 homolog</fullName>
    </recommendedName>
</protein>
<dbReference type="InterPro" id="IPR036069">
    <property type="entry name" value="DUF34/NIF3_sf"/>
</dbReference>
<reference evidence="5 6" key="1">
    <citation type="submission" date="2020-04" db="EMBL/GenBank/DDBJ databases">
        <title>Novel Mycoplasma species detected in Phocoena phocoena (harbor porpoise) from the USA.</title>
        <authorList>
            <person name="Volokhov D.V."/>
        </authorList>
    </citation>
    <scope>NUCLEOTIDE SEQUENCE [LARGE SCALE GENOMIC DNA]</scope>
    <source>
        <strain evidence="5 6">Phocoena C-264-GEN</strain>
    </source>
</reference>
<accession>A0A858U732</accession>
<dbReference type="Pfam" id="PF01784">
    <property type="entry name" value="DUF34_NIF3"/>
    <property type="match status" value="1"/>
</dbReference>
<evidence type="ECO:0000313" key="5">
    <source>
        <dbReference type="EMBL" id="QJG67075.1"/>
    </source>
</evidence>
<evidence type="ECO:0000256" key="2">
    <source>
        <dbReference type="ARBA" id="ARBA00022112"/>
    </source>
</evidence>
<dbReference type="GO" id="GO:0005737">
    <property type="term" value="C:cytoplasm"/>
    <property type="evidence" value="ECO:0007669"/>
    <property type="project" value="TreeGrafter"/>
</dbReference>
<dbReference type="EMBL" id="CP051481">
    <property type="protein sequence ID" value="QJG67075.1"/>
    <property type="molecule type" value="Genomic_DNA"/>
</dbReference>
<dbReference type="Gene3D" id="3.40.1390.30">
    <property type="entry name" value="NIF3 (NGG1p interacting factor 3)-like"/>
    <property type="match status" value="2"/>
</dbReference>
<feature type="binding site" evidence="4">
    <location>
        <position position="70"/>
    </location>
    <ligand>
        <name>a divalent metal cation</name>
        <dbReference type="ChEBI" id="CHEBI:60240"/>
        <label>1</label>
    </ligand>
</feature>
<comment type="similarity">
    <text evidence="1">Belongs to the GTP cyclohydrolase I type 2/NIF3 family.</text>
</comment>
<evidence type="ECO:0000256" key="1">
    <source>
        <dbReference type="ARBA" id="ARBA00006964"/>
    </source>
</evidence>
<keyword evidence="3 4" id="KW-0479">Metal-binding</keyword>
<dbReference type="InterPro" id="IPR002678">
    <property type="entry name" value="DUF34/NIF3"/>
</dbReference>
<keyword evidence="6" id="KW-1185">Reference proteome</keyword>
<feature type="binding site" evidence="4">
    <location>
        <position position="232"/>
    </location>
    <ligand>
        <name>a divalent metal cation</name>
        <dbReference type="ChEBI" id="CHEBI:60240"/>
        <label>1</label>
    </ligand>
</feature>
<name>A0A858U732_9MOLU</name>
<gene>
    <name evidence="5" type="ORF">HGG69_01955</name>
</gene>
<dbReference type="PANTHER" id="PTHR13799:SF14">
    <property type="entry name" value="GTP CYCLOHYDROLASE 1 TYPE 2 HOMOLOG"/>
    <property type="match status" value="1"/>
</dbReference>
<dbReference type="PANTHER" id="PTHR13799">
    <property type="entry name" value="NGG1 INTERACTING FACTOR 3"/>
    <property type="match status" value="1"/>
</dbReference>
<dbReference type="GO" id="GO:0046872">
    <property type="term" value="F:metal ion binding"/>
    <property type="evidence" value="ECO:0007669"/>
    <property type="project" value="UniProtKB-KW"/>
</dbReference>
<evidence type="ECO:0000313" key="6">
    <source>
        <dbReference type="Proteomes" id="UP000501060"/>
    </source>
</evidence>
<organism evidence="5 6">
    <name type="scientific">Mycoplasma phocoenae</name>
    <dbReference type="NCBI Taxonomy" id="754517"/>
    <lineage>
        <taxon>Bacteria</taxon>
        <taxon>Bacillati</taxon>
        <taxon>Mycoplasmatota</taxon>
        <taxon>Mollicutes</taxon>
        <taxon>Mycoplasmataceae</taxon>
        <taxon>Mycoplasma</taxon>
    </lineage>
</organism>
<dbReference type="KEGG" id="mphe:HGG69_01955"/>
<feature type="binding site" evidence="4">
    <location>
        <position position="71"/>
    </location>
    <ligand>
        <name>a divalent metal cation</name>
        <dbReference type="ChEBI" id="CHEBI:60240"/>
        <label>1</label>
    </ligand>
</feature>